<dbReference type="PANTHER" id="PTHR46063">
    <property type="entry name" value="KELCH DOMAIN-CONTAINING PROTEIN"/>
    <property type="match status" value="1"/>
</dbReference>
<dbReference type="Proteomes" id="UP001415857">
    <property type="component" value="Unassembled WGS sequence"/>
</dbReference>
<protein>
    <submittedName>
        <fullName evidence="2">Uncharacterized protein</fullName>
    </submittedName>
</protein>
<dbReference type="Gene3D" id="2.120.10.80">
    <property type="entry name" value="Kelch-type beta propeller"/>
    <property type="match status" value="1"/>
</dbReference>
<keyword evidence="3" id="KW-1185">Reference proteome</keyword>
<feature type="compositionally biased region" description="Basic residues" evidence="1">
    <location>
        <begin position="1"/>
        <end position="12"/>
    </location>
</feature>
<dbReference type="PANTHER" id="PTHR46063:SF1">
    <property type="entry name" value="KELCH DOMAIN-CONTAINING PROTEIN 4"/>
    <property type="match status" value="1"/>
</dbReference>
<comment type="caution">
    <text evidence="2">The sequence shown here is derived from an EMBL/GenBank/DDBJ whole genome shotgun (WGS) entry which is preliminary data.</text>
</comment>
<evidence type="ECO:0000256" key="1">
    <source>
        <dbReference type="SAM" id="MobiDB-lite"/>
    </source>
</evidence>
<dbReference type="EMBL" id="JBBPBK010000001">
    <property type="protein sequence ID" value="KAK9291639.1"/>
    <property type="molecule type" value="Genomic_DNA"/>
</dbReference>
<feature type="region of interest" description="Disordered" evidence="1">
    <location>
        <begin position="1"/>
        <end position="31"/>
    </location>
</feature>
<sequence length="211" mass="24281">MGKKTKKPRKGKEKTERKTAKAEETRARRDTKKISLEEDIDAILLSIQKEEAKKKEVHVEENVAAPSPLSNCSMIYFCLAVAVFTDNMELYGFGLRQTNVYGDLYWYDVEKQEWKLVSSPNSLPPHSAYQAVSWKNYLYIFGLLDVGPENKSMGTTKFERVSMSTLRHRMKEVLLNSILQQTIGTDSYKEILSDIWRLIESFLLLLCSGKK</sequence>
<proteinExistence type="predicted"/>
<dbReference type="InterPro" id="IPR052588">
    <property type="entry name" value="Kelch_domain_protein"/>
</dbReference>
<accession>A0AAP0X343</accession>
<reference evidence="2 3" key="1">
    <citation type="journal article" date="2024" name="Plant J.">
        <title>Genome sequences and population genomics reveal climatic adaptation and genomic divergence between two closely related sweetgum species.</title>
        <authorList>
            <person name="Xu W.Q."/>
            <person name="Ren C.Q."/>
            <person name="Zhang X.Y."/>
            <person name="Comes H.P."/>
            <person name="Liu X.H."/>
            <person name="Li Y.G."/>
            <person name="Kettle C.J."/>
            <person name="Jalonen R."/>
            <person name="Gaisberger H."/>
            <person name="Ma Y.Z."/>
            <person name="Qiu Y.X."/>
        </authorList>
    </citation>
    <scope>NUCLEOTIDE SEQUENCE [LARGE SCALE GENOMIC DNA]</scope>
    <source>
        <strain evidence="2">Hangzhou</strain>
    </source>
</reference>
<dbReference type="SUPFAM" id="SSF117281">
    <property type="entry name" value="Kelch motif"/>
    <property type="match status" value="1"/>
</dbReference>
<gene>
    <name evidence="2" type="ORF">L1049_019588</name>
</gene>
<feature type="compositionally biased region" description="Basic and acidic residues" evidence="1">
    <location>
        <begin position="13"/>
        <end position="31"/>
    </location>
</feature>
<organism evidence="2 3">
    <name type="scientific">Liquidambar formosana</name>
    <name type="common">Formosan gum</name>
    <dbReference type="NCBI Taxonomy" id="63359"/>
    <lineage>
        <taxon>Eukaryota</taxon>
        <taxon>Viridiplantae</taxon>
        <taxon>Streptophyta</taxon>
        <taxon>Embryophyta</taxon>
        <taxon>Tracheophyta</taxon>
        <taxon>Spermatophyta</taxon>
        <taxon>Magnoliopsida</taxon>
        <taxon>eudicotyledons</taxon>
        <taxon>Gunneridae</taxon>
        <taxon>Pentapetalae</taxon>
        <taxon>Saxifragales</taxon>
        <taxon>Altingiaceae</taxon>
        <taxon>Liquidambar</taxon>
    </lineage>
</organism>
<name>A0AAP0X343_LIQFO</name>
<evidence type="ECO:0000313" key="2">
    <source>
        <dbReference type="EMBL" id="KAK9291639.1"/>
    </source>
</evidence>
<evidence type="ECO:0000313" key="3">
    <source>
        <dbReference type="Proteomes" id="UP001415857"/>
    </source>
</evidence>
<dbReference type="InterPro" id="IPR015915">
    <property type="entry name" value="Kelch-typ_b-propeller"/>
</dbReference>
<dbReference type="AlphaFoldDB" id="A0AAP0X343"/>